<dbReference type="RefSeq" id="WP_322346344.1">
    <property type="nucleotide sequence ID" value="NZ_CP129968.2"/>
</dbReference>
<dbReference type="InterPro" id="IPR023138">
    <property type="entry name" value="NMB0513-like_sf"/>
</dbReference>
<protein>
    <submittedName>
        <fullName evidence="1">Uncharacterized protein</fullName>
    </submittedName>
</protein>
<evidence type="ECO:0000313" key="1">
    <source>
        <dbReference type="EMBL" id="WNB17093.1"/>
    </source>
</evidence>
<sequence>MYSKDIKGLYNILASSYDDPGTSGSSISGMFSQIANENPFFTESKRTDVFLELVEYILKENMANLYGAFDKKNDKEVKWEGSTDEVINMLRNFIENLTPKKLQQAHIYFYEFEYCFLVWKIEWVELLKRFNLNKDY</sequence>
<reference evidence="1" key="1">
    <citation type="submission" date="2023-08" db="EMBL/GenBank/DDBJ databases">
        <title>Comparative genomics and taxonomic characterization of three novel marine species of genus Marivirga.</title>
        <authorList>
            <person name="Muhammad N."/>
            <person name="Kim S.-G."/>
        </authorList>
    </citation>
    <scope>NUCLEOTIDE SEQUENCE</scope>
    <source>
        <strain evidence="1">BKB1-2</strain>
    </source>
</reference>
<dbReference type="EMBL" id="CP129968">
    <property type="protein sequence ID" value="WNB17093.1"/>
    <property type="molecule type" value="Genomic_DNA"/>
</dbReference>
<dbReference type="AlphaFoldDB" id="A0AA51X413"/>
<organism evidence="1">
    <name type="scientific">Marivirga arenosa</name>
    <dbReference type="NCBI Taxonomy" id="3059076"/>
    <lineage>
        <taxon>Bacteria</taxon>
        <taxon>Pseudomonadati</taxon>
        <taxon>Bacteroidota</taxon>
        <taxon>Cytophagia</taxon>
        <taxon>Cytophagales</taxon>
        <taxon>Marivirgaceae</taxon>
        <taxon>Marivirga</taxon>
    </lineage>
</organism>
<proteinExistence type="predicted"/>
<dbReference type="Proteomes" id="UP001232019">
    <property type="component" value="Chromosome"/>
</dbReference>
<dbReference type="SUPFAM" id="SSF160472">
    <property type="entry name" value="NMB0513-like"/>
    <property type="match status" value="1"/>
</dbReference>
<gene>
    <name evidence="1" type="ORF">QYS47_32930</name>
</gene>
<accession>A0AA51X413</accession>
<dbReference type="KEGG" id="marp:QYS47_32930"/>
<dbReference type="Gene3D" id="1.10.3510.10">
    <property type="entry name" value="NMB0513-like"/>
    <property type="match status" value="1"/>
</dbReference>
<name>A0AA51X413_9BACT</name>